<protein>
    <submittedName>
        <fullName evidence="6">Two-component system response regulator CreB</fullName>
    </submittedName>
</protein>
<dbReference type="Pfam" id="PF00072">
    <property type="entry name" value="Response_reg"/>
    <property type="match status" value="1"/>
</dbReference>
<dbReference type="InterPro" id="IPR016032">
    <property type="entry name" value="Sig_transdc_resp-reg_C-effctor"/>
</dbReference>
<comment type="caution">
    <text evidence="6">The sequence shown here is derived from an EMBL/GenBank/DDBJ whole genome shotgun (WGS) entry which is preliminary data.</text>
</comment>
<evidence type="ECO:0000256" key="2">
    <source>
        <dbReference type="PROSITE-ProRule" id="PRU00169"/>
    </source>
</evidence>
<dbReference type="Gene3D" id="6.10.250.690">
    <property type="match status" value="1"/>
</dbReference>
<dbReference type="PANTHER" id="PTHR48111:SF6">
    <property type="entry name" value="TRANSCRIPTIONAL REGULATORY PROTEIN CREB"/>
    <property type="match status" value="1"/>
</dbReference>
<dbReference type="EMBL" id="MLCN01000001">
    <property type="protein sequence ID" value="ONG42347.1"/>
    <property type="molecule type" value="Genomic_DNA"/>
</dbReference>
<dbReference type="Gene3D" id="3.40.50.2300">
    <property type="match status" value="1"/>
</dbReference>
<dbReference type="RefSeq" id="WP_076876735.1">
    <property type="nucleotide sequence ID" value="NZ_MLCN01000001.1"/>
</dbReference>
<dbReference type="GO" id="GO:0006355">
    <property type="term" value="P:regulation of DNA-templated transcription"/>
    <property type="evidence" value="ECO:0007669"/>
    <property type="project" value="InterPro"/>
</dbReference>
<dbReference type="PANTHER" id="PTHR48111">
    <property type="entry name" value="REGULATOR OF RPOS"/>
    <property type="match status" value="1"/>
</dbReference>
<feature type="DNA-binding region" description="OmpR/PhoB-type" evidence="3">
    <location>
        <begin position="155"/>
        <end position="253"/>
    </location>
</feature>
<feature type="modified residue" description="4-aspartylphosphate" evidence="2">
    <location>
        <position position="53"/>
    </location>
</feature>
<dbReference type="InterPro" id="IPR039420">
    <property type="entry name" value="WalR-like"/>
</dbReference>
<dbReference type="GO" id="GO:0000156">
    <property type="term" value="F:phosphorelay response regulator activity"/>
    <property type="evidence" value="ECO:0007669"/>
    <property type="project" value="TreeGrafter"/>
</dbReference>
<feature type="domain" description="OmpR/PhoB-type" evidence="5">
    <location>
        <begin position="155"/>
        <end position="253"/>
    </location>
</feature>
<dbReference type="CDD" id="cd17574">
    <property type="entry name" value="REC_OmpR"/>
    <property type="match status" value="1"/>
</dbReference>
<dbReference type="GO" id="GO:0000976">
    <property type="term" value="F:transcription cis-regulatory region binding"/>
    <property type="evidence" value="ECO:0007669"/>
    <property type="project" value="TreeGrafter"/>
</dbReference>
<dbReference type="Gene3D" id="1.10.10.10">
    <property type="entry name" value="Winged helix-like DNA-binding domain superfamily/Winged helix DNA-binding domain"/>
    <property type="match status" value="1"/>
</dbReference>
<dbReference type="GO" id="GO:0005829">
    <property type="term" value="C:cytosol"/>
    <property type="evidence" value="ECO:0007669"/>
    <property type="project" value="TreeGrafter"/>
</dbReference>
<dbReference type="InterPro" id="IPR001867">
    <property type="entry name" value="OmpR/PhoB-type_DNA-bd"/>
</dbReference>
<dbReference type="SUPFAM" id="SSF52172">
    <property type="entry name" value="CheY-like"/>
    <property type="match status" value="1"/>
</dbReference>
<dbReference type="GO" id="GO:0032993">
    <property type="term" value="C:protein-DNA complex"/>
    <property type="evidence" value="ECO:0007669"/>
    <property type="project" value="TreeGrafter"/>
</dbReference>
<dbReference type="InterPro" id="IPR011006">
    <property type="entry name" value="CheY-like_superfamily"/>
</dbReference>
<proteinExistence type="predicted"/>
<dbReference type="SUPFAM" id="SSF46894">
    <property type="entry name" value="C-terminal effector domain of the bipartite response regulators"/>
    <property type="match status" value="1"/>
</dbReference>
<keyword evidence="7" id="KW-1185">Reference proteome</keyword>
<dbReference type="SMART" id="SM00448">
    <property type="entry name" value="REC"/>
    <property type="match status" value="1"/>
</dbReference>
<evidence type="ECO:0000256" key="1">
    <source>
        <dbReference type="ARBA" id="ARBA00023125"/>
    </source>
</evidence>
<dbReference type="SMART" id="SM00862">
    <property type="entry name" value="Trans_reg_C"/>
    <property type="match status" value="1"/>
</dbReference>
<evidence type="ECO:0000259" key="4">
    <source>
        <dbReference type="PROSITE" id="PS50110"/>
    </source>
</evidence>
<name>A0A1S8CYC1_9GAMM</name>
<reference evidence="6 7" key="1">
    <citation type="submission" date="2016-10" db="EMBL/GenBank/DDBJ databases">
        <title>Draft Genome sequence of Alkanindiges sp. strain H1.</title>
        <authorList>
            <person name="Subhash Y."/>
            <person name="Lee S."/>
        </authorList>
    </citation>
    <scope>NUCLEOTIDE SEQUENCE [LARGE SCALE GENOMIC DNA]</scope>
    <source>
        <strain evidence="6 7">H1</strain>
    </source>
</reference>
<dbReference type="Pfam" id="PF00486">
    <property type="entry name" value="Trans_reg_C"/>
    <property type="match status" value="1"/>
</dbReference>
<dbReference type="STRING" id="1907941.BKE30_00545"/>
<keyword evidence="1 3" id="KW-0238">DNA-binding</keyword>
<dbReference type="InterPro" id="IPR001789">
    <property type="entry name" value="Sig_transdc_resp-reg_receiver"/>
</dbReference>
<dbReference type="AlphaFoldDB" id="A0A1S8CYC1"/>
<dbReference type="InterPro" id="IPR036388">
    <property type="entry name" value="WH-like_DNA-bd_sf"/>
</dbReference>
<dbReference type="OrthoDB" id="9802426at2"/>
<evidence type="ECO:0000259" key="5">
    <source>
        <dbReference type="PROSITE" id="PS51755"/>
    </source>
</evidence>
<feature type="domain" description="Response regulatory" evidence="4">
    <location>
        <begin position="4"/>
        <end position="117"/>
    </location>
</feature>
<dbReference type="PROSITE" id="PS51755">
    <property type="entry name" value="OMPR_PHOB"/>
    <property type="match status" value="1"/>
</dbReference>
<evidence type="ECO:0000256" key="3">
    <source>
        <dbReference type="PROSITE-ProRule" id="PRU01091"/>
    </source>
</evidence>
<evidence type="ECO:0000313" key="6">
    <source>
        <dbReference type="EMBL" id="ONG42347.1"/>
    </source>
</evidence>
<dbReference type="CDD" id="cd00383">
    <property type="entry name" value="trans_reg_C"/>
    <property type="match status" value="1"/>
</dbReference>
<sequence>MQKMILLVEDEAAIAEPLQYALKRENWQVIWHTTAIQAMEALNSHHVDFIILDVGLPDMDGFELCRKIRQRWQTPLLFLTARNDEIERIIGIEIGADDYCGKPFSPREIISRIKAIWRRMQLTADNQQVNHAGNFQQPDSPLHDRESSGLADKSAQIIAFDHWQADLSRHQIKYHGQLLQLTRYESGLLIFLLKHPEQVFSRTQLMQQVWEHPDHSLERTVDTHIKSLRQKLKLVSDDEPITTHRGLGYSLKR</sequence>
<organism evidence="6 7">
    <name type="scientific">Alkanindiges hydrocarboniclasticus</name>
    <dbReference type="NCBI Taxonomy" id="1907941"/>
    <lineage>
        <taxon>Bacteria</taxon>
        <taxon>Pseudomonadati</taxon>
        <taxon>Pseudomonadota</taxon>
        <taxon>Gammaproteobacteria</taxon>
        <taxon>Moraxellales</taxon>
        <taxon>Moraxellaceae</taxon>
        <taxon>Alkanindiges</taxon>
    </lineage>
</organism>
<dbReference type="Proteomes" id="UP000192132">
    <property type="component" value="Unassembled WGS sequence"/>
</dbReference>
<evidence type="ECO:0000313" key="7">
    <source>
        <dbReference type="Proteomes" id="UP000192132"/>
    </source>
</evidence>
<keyword evidence="2" id="KW-0597">Phosphoprotein</keyword>
<accession>A0A1S8CYC1</accession>
<gene>
    <name evidence="6" type="ORF">BKE30_00545</name>
</gene>
<dbReference type="PROSITE" id="PS50110">
    <property type="entry name" value="RESPONSE_REGULATORY"/>
    <property type="match status" value="1"/>
</dbReference>